<dbReference type="CDD" id="cd03214">
    <property type="entry name" value="ABC_Iron-Siderophores_B12_Hemin"/>
    <property type="match status" value="1"/>
</dbReference>
<dbReference type="PROSITE" id="PS50893">
    <property type="entry name" value="ABC_TRANSPORTER_2"/>
    <property type="match status" value="1"/>
</dbReference>
<reference evidence="5 6" key="1">
    <citation type="journal article" date="2013" name="Genome Announc.">
        <title>Complete Genome Sequence of the Thermophilic and Facultatively Chemolithoautotrophic Sulfate Reducer Archaeoglobus sulfaticallidus Strain PM70-1T.</title>
        <authorList>
            <person name="Stokke R."/>
            <person name="Hocking W.P."/>
            <person name="Steinsbu B.O."/>
            <person name="Steen I.H."/>
        </authorList>
    </citation>
    <scope>NUCLEOTIDE SEQUENCE [LARGE SCALE GENOMIC DNA]</scope>
    <source>
        <strain evidence="5">PM70-1</strain>
    </source>
</reference>
<dbReference type="FunFam" id="3.40.50.300:FF:000134">
    <property type="entry name" value="Iron-enterobactin ABC transporter ATP-binding protein"/>
    <property type="match status" value="1"/>
</dbReference>
<dbReference type="SUPFAM" id="SSF52540">
    <property type="entry name" value="P-loop containing nucleoside triphosphate hydrolases"/>
    <property type="match status" value="1"/>
</dbReference>
<dbReference type="Proteomes" id="UP000013307">
    <property type="component" value="Chromosome"/>
</dbReference>
<dbReference type="Pfam" id="PF00005">
    <property type="entry name" value="ABC_tran"/>
    <property type="match status" value="1"/>
</dbReference>
<keyword evidence="6" id="KW-1185">Reference proteome</keyword>
<sequence length="406" mass="44572">MRLKVKGVSVRLGSSEVLRDMTFEVSDHDFVALLGPNGSGKSTLLRTIFGILRPVRGVVLLDGRKIKTIDSASKRMGFLPQETPETGLSVLDIVLLGRTPYLSGIKRASSVDINIALNALKEVGMEDFAQRSFLELSGGEKQKVMLARVFAQQPQIMLLDEPTAHLDISAQIEIMEIVREKVKEGCSALLAIHDINLAASFASRILMVKKGKIIYAGTAEEVITENTIREVFGADVSVKRHGKSVYVVPRKKVRFGNRRVHVICGGGSGKDLLHILSEAGYRISAGVINALDSDWELITEIGGESIDEAPFTPISEESHEQNLKMIENVDAVVLSNLSFGWGNFKNLLASEYAAKLGKLIVVNRTPFKSRNFTDSKAEEIYSRILEKAVVVNSEEEVLDALRKLLG</sequence>
<dbReference type="PANTHER" id="PTHR42794:SF2">
    <property type="entry name" value="ABC TRANSPORTER ATP-BINDING PROTEIN"/>
    <property type="match status" value="1"/>
</dbReference>
<evidence type="ECO:0000313" key="6">
    <source>
        <dbReference type="Proteomes" id="UP000013307"/>
    </source>
</evidence>
<dbReference type="InterPro" id="IPR017871">
    <property type="entry name" value="ABC_transporter-like_CS"/>
</dbReference>
<evidence type="ECO:0000256" key="2">
    <source>
        <dbReference type="ARBA" id="ARBA00022741"/>
    </source>
</evidence>
<name>N0BKB7_9EURY</name>
<dbReference type="SMART" id="SM00382">
    <property type="entry name" value="AAA"/>
    <property type="match status" value="1"/>
</dbReference>
<protein>
    <submittedName>
        <fullName evidence="5">ABC-type cobalamin/Fe3+-siderophores transport systems, ATPase component</fullName>
    </submittedName>
</protein>
<evidence type="ECO:0000256" key="1">
    <source>
        <dbReference type="ARBA" id="ARBA00022448"/>
    </source>
</evidence>
<evidence type="ECO:0000259" key="4">
    <source>
        <dbReference type="PROSITE" id="PS50893"/>
    </source>
</evidence>
<evidence type="ECO:0000256" key="3">
    <source>
        <dbReference type="ARBA" id="ARBA00022840"/>
    </source>
</evidence>
<dbReference type="RefSeq" id="WP_015590539.1">
    <property type="nucleotide sequence ID" value="NC_021169.1"/>
</dbReference>
<dbReference type="GO" id="GO:0016887">
    <property type="term" value="F:ATP hydrolysis activity"/>
    <property type="evidence" value="ECO:0007669"/>
    <property type="project" value="InterPro"/>
</dbReference>
<dbReference type="InterPro" id="IPR027417">
    <property type="entry name" value="P-loop_NTPase"/>
</dbReference>
<dbReference type="PANTHER" id="PTHR42794">
    <property type="entry name" value="HEMIN IMPORT ATP-BINDING PROTEIN HMUV"/>
    <property type="match status" value="1"/>
</dbReference>
<evidence type="ECO:0000313" key="5">
    <source>
        <dbReference type="EMBL" id="AGK60941.1"/>
    </source>
</evidence>
<dbReference type="AlphaFoldDB" id="N0BKB7"/>
<proteinExistence type="predicted"/>
<dbReference type="OrthoDB" id="24644at2157"/>
<dbReference type="InterPro" id="IPR003593">
    <property type="entry name" value="AAA+_ATPase"/>
</dbReference>
<keyword evidence="2" id="KW-0547">Nucleotide-binding</keyword>
<keyword evidence="3" id="KW-0067">ATP-binding</keyword>
<gene>
    <name evidence="5" type="ORF">Asulf_00936</name>
</gene>
<accession>N0BKB7</accession>
<dbReference type="InterPro" id="IPR003439">
    <property type="entry name" value="ABC_transporter-like_ATP-bd"/>
</dbReference>
<dbReference type="GeneID" id="15392577"/>
<dbReference type="KEGG" id="ast:Asulf_00936"/>
<dbReference type="GO" id="GO:0005524">
    <property type="term" value="F:ATP binding"/>
    <property type="evidence" value="ECO:0007669"/>
    <property type="project" value="UniProtKB-KW"/>
</dbReference>
<feature type="domain" description="ABC transporter" evidence="4">
    <location>
        <begin position="3"/>
        <end position="235"/>
    </location>
</feature>
<organism evidence="5 6">
    <name type="scientific">Archaeoglobus sulfaticallidus PM70-1</name>
    <dbReference type="NCBI Taxonomy" id="387631"/>
    <lineage>
        <taxon>Archaea</taxon>
        <taxon>Methanobacteriati</taxon>
        <taxon>Methanobacteriota</taxon>
        <taxon>Archaeoglobi</taxon>
        <taxon>Archaeoglobales</taxon>
        <taxon>Archaeoglobaceae</taxon>
        <taxon>Archaeoglobus</taxon>
    </lineage>
</organism>
<keyword evidence="1" id="KW-0813">Transport</keyword>
<dbReference type="eggNOG" id="arCOG00199">
    <property type="taxonomic scope" value="Archaea"/>
</dbReference>
<dbReference type="EMBL" id="CP005290">
    <property type="protein sequence ID" value="AGK60941.1"/>
    <property type="molecule type" value="Genomic_DNA"/>
</dbReference>
<dbReference type="PROSITE" id="PS00211">
    <property type="entry name" value="ABC_TRANSPORTER_1"/>
    <property type="match status" value="1"/>
</dbReference>
<dbReference type="HOGENOM" id="CLU_000604_0_0_2"/>
<dbReference type="Gene3D" id="3.40.50.300">
    <property type="entry name" value="P-loop containing nucleotide triphosphate hydrolases"/>
    <property type="match status" value="1"/>
</dbReference>
<dbReference type="STRING" id="387631.Asulf_00936"/>